<protein>
    <submittedName>
        <fullName evidence="2">Uncharacterized protein</fullName>
    </submittedName>
</protein>
<evidence type="ECO:0000313" key="2">
    <source>
        <dbReference type="EMBL" id="TNN48107.1"/>
    </source>
</evidence>
<evidence type="ECO:0000256" key="1">
    <source>
        <dbReference type="SAM" id="Phobius"/>
    </source>
</evidence>
<keyword evidence="3" id="KW-1185">Reference proteome</keyword>
<accession>A0A4Z2G3G5</accession>
<name>A0A4Z2G3G5_9TELE</name>
<keyword evidence="1" id="KW-0812">Transmembrane</keyword>
<dbReference type="PROSITE" id="PS51257">
    <property type="entry name" value="PROKAR_LIPOPROTEIN"/>
    <property type="match status" value="1"/>
</dbReference>
<keyword evidence="1" id="KW-0472">Membrane</keyword>
<sequence length="182" mass="20357">MIKRYSLITESRSSLYFSLSFAALSCWVFCRVASACSRSISRCSSWFWAVALDRSCCVLRGVLLLIVDGGVSLLQQHIQLFLEPMVLLLGLVQTADVCVVAGRVLVPPQLLAGLLHVVVLPDQLEVVLSHRLQLLFERGLLARQTAVQRTEERPTAATVVLCWFCRDCRSAIAFMHCSFRRS</sequence>
<gene>
    <name evidence="2" type="ORF">EYF80_041678</name>
</gene>
<dbReference type="EMBL" id="SRLO01000710">
    <property type="protein sequence ID" value="TNN48107.1"/>
    <property type="molecule type" value="Genomic_DNA"/>
</dbReference>
<evidence type="ECO:0000313" key="3">
    <source>
        <dbReference type="Proteomes" id="UP000314294"/>
    </source>
</evidence>
<proteinExistence type="predicted"/>
<reference evidence="2 3" key="1">
    <citation type="submission" date="2019-03" db="EMBL/GenBank/DDBJ databases">
        <title>First draft genome of Liparis tanakae, snailfish: a comprehensive survey of snailfish specific genes.</title>
        <authorList>
            <person name="Kim W."/>
            <person name="Song I."/>
            <person name="Jeong J.-H."/>
            <person name="Kim D."/>
            <person name="Kim S."/>
            <person name="Ryu S."/>
            <person name="Song J.Y."/>
            <person name="Lee S.K."/>
        </authorList>
    </citation>
    <scope>NUCLEOTIDE SEQUENCE [LARGE SCALE GENOMIC DNA]</scope>
    <source>
        <tissue evidence="2">Muscle</tissue>
    </source>
</reference>
<organism evidence="2 3">
    <name type="scientific">Liparis tanakae</name>
    <name type="common">Tanaka's snailfish</name>
    <dbReference type="NCBI Taxonomy" id="230148"/>
    <lineage>
        <taxon>Eukaryota</taxon>
        <taxon>Metazoa</taxon>
        <taxon>Chordata</taxon>
        <taxon>Craniata</taxon>
        <taxon>Vertebrata</taxon>
        <taxon>Euteleostomi</taxon>
        <taxon>Actinopterygii</taxon>
        <taxon>Neopterygii</taxon>
        <taxon>Teleostei</taxon>
        <taxon>Neoteleostei</taxon>
        <taxon>Acanthomorphata</taxon>
        <taxon>Eupercaria</taxon>
        <taxon>Perciformes</taxon>
        <taxon>Cottioidei</taxon>
        <taxon>Cottales</taxon>
        <taxon>Liparidae</taxon>
        <taxon>Liparis</taxon>
    </lineage>
</organism>
<comment type="caution">
    <text evidence="2">The sequence shown here is derived from an EMBL/GenBank/DDBJ whole genome shotgun (WGS) entry which is preliminary data.</text>
</comment>
<dbReference type="AlphaFoldDB" id="A0A4Z2G3G5"/>
<dbReference type="Proteomes" id="UP000314294">
    <property type="component" value="Unassembled WGS sequence"/>
</dbReference>
<feature type="transmembrane region" description="Helical" evidence="1">
    <location>
        <begin position="15"/>
        <end position="34"/>
    </location>
</feature>
<keyword evidence="1" id="KW-1133">Transmembrane helix</keyword>